<evidence type="ECO:0000313" key="2">
    <source>
        <dbReference type="Proteomes" id="UP000887561"/>
    </source>
</evidence>
<dbReference type="WBParaSite" id="scaffold9067_cov219.g13619">
    <property type="protein sequence ID" value="scaffold9067_cov219.g13619"/>
    <property type="gene ID" value="scaffold9067_cov219.g13619"/>
</dbReference>
<name>A0A915NC66_MELJA</name>
<evidence type="ECO:0000313" key="3">
    <source>
        <dbReference type="WBParaSite" id="scaffold9067_cov219.g13619"/>
    </source>
</evidence>
<protein>
    <submittedName>
        <fullName evidence="3">Uncharacterized protein</fullName>
    </submittedName>
</protein>
<dbReference type="PANTHER" id="PTHR47519">
    <property type="entry name" value="NUCLEAR HORMONE RECEPTOR FAMILY MEMBER NHR-31-RELATED"/>
    <property type="match status" value="1"/>
</dbReference>
<evidence type="ECO:0000256" key="1">
    <source>
        <dbReference type="SAM" id="SignalP"/>
    </source>
</evidence>
<dbReference type="PANTHER" id="PTHR47519:SF3">
    <property type="entry name" value="NUCLEAR HORMONE RECEPTOR FAMILY MEMBER NHR-5"/>
    <property type="match status" value="1"/>
</dbReference>
<dbReference type="InterPro" id="IPR052496">
    <property type="entry name" value="Orphan_Nuclear_Rcpt"/>
</dbReference>
<dbReference type="AlphaFoldDB" id="A0A915NC66"/>
<keyword evidence="2" id="KW-1185">Reference proteome</keyword>
<keyword evidence="1" id="KW-0732">Signal</keyword>
<organism evidence="2 3">
    <name type="scientific">Meloidogyne javanica</name>
    <name type="common">Root-knot nematode worm</name>
    <dbReference type="NCBI Taxonomy" id="6303"/>
    <lineage>
        <taxon>Eukaryota</taxon>
        <taxon>Metazoa</taxon>
        <taxon>Ecdysozoa</taxon>
        <taxon>Nematoda</taxon>
        <taxon>Chromadorea</taxon>
        <taxon>Rhabditida</taxon>
        <taxon>Tylenchina</taxon>
        <taxon>Tylenchomorpha</taxon>
        <taxon>Tylenchoidea</taxon>
        <taxon>Meloidogynidae</taxon>
        <taxon>Meloidogyninae</taxon>
        <taxon>Meloidogyne</taxon>
        <taxon>Meloidogyne incognita group</taxon>
    </lineage>
</organism>
<dbReference type="Proteomes" id="UP000887561">
    <property type="component" value="Unplaced"/>
</dbReference>
<accession>A0A915NC66</accession>
<proteinExistence type="predicted"/>
<sequence>MNELLAELVVSKNVWMLGWILLVVHGDTTHDAADIYPLRINTIREIIEEPKKLMGRRTEMRYEPYRMAKNEEFFVVVYRRLIAAVDWVEALADRVGGLSIEDSHLDNGLVDRLLNELVTPFRRIHLSEEEIVSLGQASTLRPRSPPTELPGRYLDQYSRKRRWSPIINPSPTNQINQFNLLQPPHSYALTEMFDDCASEAEIRNEKNFDYYENECETPPNYFEF</sequence>
<feature type="chain" id="PRO_5037218849" evidence="1">
    <location>
        <begin position="27"/>
        <end position="224"/>
    </location>
</feature>
<reference evidence="3" key="1">
    <citation type="submission" date="2022-11" db="UniProtKB">
        <authorList>
            <consortium name="WormBaseParasite"/>
        </authorList>
    </citation>
    <scope>IDENTIFICATION</scope>
</reference>
<feature type="signal peptide" evidence="1">
    <location>
        <begin position="1"/>
        <end position="26"/>
    </location>
</feature>